<comment type="caution">
    <text evidence="2">The sequence shown here is derived from an EMBL/GenBank/DDBJ whole genome shotgun (WGS) entry which is preliminary data.</text>
</comment>
<protein>
    <submittedName>
        <fullName evidence="2">Uncharacterized protein</fullName>
    </submittedName>
</protein>
<keyword evidence="1" id="KW-0812">Transmembrane</keyword>
<keyword evidence="1" id="KW-1133">Transmembrane helix</keyword>
<reference evidence="2 3" key="1">
    <citation type="journal article" date="2018" name="Int. J. Syst. Evol. Microbiol.">
        <title>Lactobacillus paragasseri sp. nov., a sister taxon of Lactobacillus gasseri, based on whole-genome sequence analyses.</title>
        <authorList>
            <person name="Tanizawa Y."/>
            <person name="Tada I."/>
            <person name="Kobayashi H."/>
            <person name="Endo A."/>
            <person name="Maeno S."/>
            <person name="Toyoda A."/>
            <person name="Arita M."/>
            <person name="Nakamura Y."/>
            <person name="Sakamoto M."/>
            <person name="Ohkuma M."/>
            <person name="Tohno M."/>
        </authorList>
    </citation>
    <scope>NUCLEOTIDE SEQUENCE [LARGE SCALE GENOMIC DNA]</scope>
    <source>
        <strain evidence="2 3">JCM 1025</strain>
    </source>
</reference>
<name>A0AB33ZU76_LACGS</name>
<dbReference type="RefSeq" id="WP_157737929.1">
    <property type="nucleotide sequence ID" value="NZ_BEXJ01000002.1"/>
</dbReference>
<accession>A0AB33ZU76</accession>
<keyword evidence="1" id="KW-0472">Membrane</keyword>
<organism evidence="2 3">
    <name type="scientific">Lactobacillus gasseri</name>
    <dbReference type="NCBI Taxonomy" id="1596"/>
    <lineage>
        <taxon>Bacteria</taxon>
        <taxon>Bacillati</taxon>
        <taxon>Bacillota</taxon>
        <taxon>Bacilli</taxon>
        <taxon>Lactobacillales</taxon>
        <taxon>Lactobacillaceae</taxon>
        <taxon>Lactobacillus</taxon>
    </lineage>
</organism>
<proteinExistence type="predicted"/>
<dbReference type="EMBL" id="BEXJ01000002">
    <property type="protein sequence ID" value="GBA96290.1"/>
    <property type="molecule type" value="Genomic_DNA"/>
</dbReference>
<evidence type="ECO:0000313" key="2">
    <source>
        <dbReference type="EMBL" id="GBA96290.1"/>
    </source>
</evidence>
<evidence type="ECO:0000256" key="1">
    <source>
        <dbReference type="SAM" id="Phobius"/>
    </source>
</evidence>
<feature type="transmembrane region" description="Helical" evidence="1">
    <location>
        <begin position="6"/>
        <end position="27"/>
    </location>
</feature>
<evidence type="ECO:0000313" key="3">
    <source>
        <dbReference type="Proteomes" id="UP000250668"/>
    </source>
</evidence>
<dbReference type="AlphaFoldDB" id="A0AB33ZU76"/>
<sequence>MNWKKALFSIGIIVIILVGGWTMFNIANQKVVNQDYSLSKFTKVDIDIPTGSISIN</sequence>
<gene>
    <name evidence="2" type="ORF">LJCM1025_09480</name>
</gene>
<dbReference type="Proteomes" id="UP000250668">
    <property type="component" value="Unassembled WGS sequence"/>
</dbReference>